<feature type="compositionally biased region" description="Polar residues" evidence="1">
    <location>
        <begin position="1"/>
        <end position="10"/>
    </location>
</feature>
<reference evidence="2" key="1">
    <citation type="submission" date="2020-02" db="EMBL/GenBank/DDBJ databases">
        <authorList>
            <person name="Meier V. D."/>
        </authorList>
    </citation>
    <scope>NUCLEOTIDE SEQUENCE</scope>
    <source>
        <strain evidence="2">AVDCRST_MAG61</strain>
    </source>
</reference>
<feature type="region of interest" description="Disordered" evidence="1">
    <location>
        <begin position="331"/>
        <end position="490"/>
    </location>
</feature>
<evidence type="ECO:0000256" key="1">
    <source>
        <dbReference type="SAM" id="MobiDB-lite"/>
    </source>
</evidence>
<dbReference type="EMBL" id="CADCTT010000019">
    <property type="protein sequence ID" value="CAA9290642.1"/>
    <property type="molecule type" value="Genomic_DNA"/>
</dbReference>
<evidence type="ECO:0000313" key="2">
    <source>
        <dbReference type="EMBL" id="CAA9290642.1"/>
    </source>
</evidence>
<feature type="compositionally biased region" description="Low complexity" evidence="1">
    <location>
        <begin position="331"/>
        <end position="341"/>
    </location>
</feature>
<proteinExistence type="predicted"/>
<name>A0A6J4JY71_9ACTN</name>
<organism evidence="2">
    <name type="scientific">uncultured Friedmanniella sp</name>
    <dbReference type="NCBI Taxonomy" id="335381"/>
    <lineage>
        <taxon>Bacteria</taxon>
        <taxon>Bacillati</taxon>
        <taxon>Actinomycetota</taxon>
        <taxon>Actinomycetes</taxon>
        <taxon>Propionibacteriales</taxon>
        <taxon>Nocardioidaceae</taxon>
        <taxon>Friedmanniella</taxon>
        <taxon>environmental samples</taxon>
    </lineage>
</organism>
<feature type="compositionally biased region" description="Low complexity" evidence="1">
    <location>
        <begin position="372"/>
        <end position="401"/>
    </location>
</feature>
<accession>A0A6J4JY71</accession>
<feature type="region of interest" description="Disordered" evidence="1">
    <location>
        <begin position="277"/>
        <end position="300"/>
    </location>
</feature>
<feature type="non-terminal residue" evidence="2">
    <location>
        <position position="1"/>
    </location>
</feature>
<dbReference type="AlphaFoldDB" id="A0A6J4JY71"/>
<feature type="region of interest" description="Disordered" evidence="1">
    <location>
        <begin position="226"/>
        <end position="254"/>
    </location>
</feature>
<gene>
    <name evidence="2" type="ORF">AVDCRST_MAG61-292</name>
</gene>
<feature type="non-terminal residue" evidence="2">
    <location>
        <position position="490"/>
    </location>
</feature>
<feature type="region of interest" description="Disordered" evidence="1">
    <location>
        <begin position="135"/>
        <end position="213"/>
    </location>
</feature>
<sequence>GHSSSRTGPTSMAGRRFAGRRRRLPPPAGAARSPPLRALDRRGHLPGQGRPGRAGAGLDRAPGLGRSGARGAGCPVLCRADGATGLVRPARERRAGRRLLALAPGAAAGGGPGGGAVLRHLLGDPLLRLAGHAEPVRGAGGRRSDRVGPAVPAAAHPVAAAAGRSRGRPGRPGPSDRQCAAGRPDGAGRAGRSTAARLPARRRPGRRRASGLAALAGRGLAALRRAAGPAARSGDQRSAGSGASAHQRRHGAADAGRLPAVLLLRRPCRRGGRAAAAAQRLGDRRPAGRRGGPVACRSAGTAAGDAAGHRAGRRAGWLLPAAAVLHHPAFPAARPGSAVPAGRRRGRPAADRQPRTATDVAGRPGRRRGRGAPRPDAAAGRADAPGGPAGPDPGAAAGRRGPSTHRRPTMPGAGHRAPRDQLLPSLRRPDQTSGKATAFGLPPGAGGAADGGGHRPRGPGGRQLPGPLDPGTRRGPAGALAGLPPTRRGL</sequence>
<feature type="compositionally biased region" description="Low complexity" evidence="1">
    <location>
        <begin position="147"/>
        <end position="164"/>
    </location>
</feature>
<protein>
    <submittedName>
        <fullName evidence="2">Uncharacterized protein</fullName>
    </submittedName>
</protein>
<feature type="region of interest" description="Disordered" evidence="1">
    <location>
        <begin position="1"/>
        <end position="74"/>
    </location>
</feature>
<feature type="compositionally biased region" description="Basic residues" evidence="1">
    <location>
        <begin position="199"/>
        <end position="209"/>
    </location>
</feature>